<dbReference type="PANTHER" id="PTHR30329">
    <property type="entry name" value="STATOR ELEMENT OF FLAGELLAR MOTOR COMPLEX"/>
    <property type="match status" value="1"/>
</dbReference>
<dbReference type="Pfam" id="PF13505">
    <property type="entry name" value="OMP_b-brl"/>
    <property type="match status" value="1"/>
</dbReference>
<keyword evidence="8 10" id="KW-0472">Membrane</keyword>
<evidence type="ECO:0000256" key="8">
    <source>
        <dbReference type="ARBA" id="ARBA00023136"/>
    </source>
</evidence>
<evidence type="ECO:0000313" key="14">
    <source>
        <dbReference type="Proteomes" id="UP000297737"/>
    </source>
</evidence>
<dbReference type="GO" id="GO:0009279">
    <property type="term" value="C:cell outer membrane"/>
    <property type="evidence" value="ECO:0007669"/>
    <property type="project" value="UniProtKB-SubCell"/>
</dbReference>
<dbReference type="OrthoDB" id="8222426at2"/>
<accession>A0A4Y9EKX8</accession>
<dbReference type="InterPro" id="IPR011250">
    <property type="entry name" value="OMP/PagP_B-barrel"/>
</dbReference>
<dbReference type="AlphaFoldDB" id="A0A4Y9EKX8"/>
<reference evidence="13 14" key="1">
    <citation type="submission" date="2019-02" db="EMBL/GenBank/DDBJ databases">
        <title>Polymorphobacter sp. isolated from the lake at the Tibet of China.</title>
        <authorList>
            <person name="Li A."/>
        </authorList>
    </citation>
    <scope>NUCLEOTIDE SEQUENCE [LARGE SCALE GENOMIC DNA]</scope>
    <source>
        <strain evidence="13 14">DJ1R-1</strain>
    </source>
</reference>
<dbReference type="InterPro" id="IPR006664">
    <property type="entry name" value="OMP_bac"/>
</dbReference>
<keyword evidence="3" id="KW-1134">Transmembrane beta strand</keyword>
<evidence type="ECO:0000256" key="2">
    <source>
        <dbReference type="ARBA" id="ARBA00022448"/>
    </source>
</evidence>
<keyword evidence="5 11" id="KW-0732">Signal</keyword>
<dbReference type="SUPFAM" id="SSF103088">
    <property type="entry name" value="OmpA-like"/>
    <property type="match status" value="1"/>
</dbReference>
<dbReference type="InterPro" id="IPR027385">
    <property type="entry name" value="Beta-barrel_OMP"/>
</dbReference>
<dbReference type="GO" id="GO:0006811">
    <property type="term" value="P:monoatomic ion transport"/>
    <property type="evidence" value="ECO:0007669"/>
    <property type="project" value="UniProtKB-KW"/>
</dbReference>
<keyword evidence="9" id="KW-0998">Cell outer membrane</keyword>
<comment type="subcellular location">
    <subcellularLocation>
        <location evidence="1">Cell outer membrane</location>
        <topology evidence="1">Multi-pass membrane protein</topology>
    </subcellularLocation>
</comment>
<dbReference type="GO" id="GO:0046930">
    <property type="term" value="C:pore complex"/>
    <property type="evidence" value="ECO:0007669"/>
    <property type="project" value="UniProtKB-KW"/>
</dbReference>
<dbReference type="GO" id="GO:0015288">
    <property type="term" value="F:porin activity"/>
    <property type="evidence" value="ECO:0007669"/>
    <property type="project" value="UniProtKB-KW"/>
</dbReference>
<dbReference type="SUPFAM" id="SSF56925">
    <property type="entry name" value="OMPA-like"/>
    <property type="match status" value="1"/>
</dbReference>
<dbReference type="InterPro" id="IPR006665">
    <property type="entry name" value="OmpA-like"/>
</dbReference>
<dbReference type="PANTHER" id="PTHR30329:SF21">
    <property type="entry name" value="LIPOPROTEIN YIAD-RELATED"/>
    <property type="match status" value="1"/>
</dbReference>
<dbReference type="PRINTS" id="PR01021">
    <property type="entry name" value="OMPADOMAIN"/>
</dbReference>
<name>A0A4Y9EKX8_9SPHN</name>
<evidence type="ECO:0000256" key="5">
    <source>
        <dbReference type="ARBA" id="ARBA00022729"/>
    </source>
</evidence>
<keyword evidence="4" id="KW-0812">Transmembrane</keyword>
<dbReference type="Gene3D" id="2.40.160.20">
    <property type="match status" value="1"/>
</dbReference>
<evidence type="ECO:0000256" key="6">
    <source>
        <dbReference type="ARBA" id="ARBA00023065"/>
    </source>
</evidence>
<evidence type="ECO:0000256" key="10">
    <source>
        <dbReference type="PROSITE-ProRule" id="PRU00473"/>
    </source>
</evidence>
<evidence type="ECO:0000256" key="9">
    <source>
        <dbReference type="ARBA" id="ARBA00023237"/>
    </source>
</evidence>
<dbReference type="PROSITE" id="PS51123">
    <property type="entry name" value="OMPA_2"/>
    <property type="match status" value="1"/>
</dbReference>
<dbReference type="InterPro" id="IPR050330">
    <property type="entry name" value="Bact_OuterMem_StrucFunc"/>
</dbReference>
<evidence type="ECO:0000256" key="4">
    <source>
        <dbReference type="ARBA" id="ARBA00022692"/>
    </source>
</evidence>
<dbReference type="Gene3D" id="3.30.1330.60">
    <property type="entry name" value="OmpA-like domain"/>
    <property type="match status" value="1"/>
</dbReference>
<gene>
    <name evidence="13" type="ORF">EUV02_11925</name>
</gene>
<dbReference type="EMBL" id="SIHO01000003">
    <property type="protein sequence ID" value="TFU01020.1"/>
    <property type="molecule type" value="Genomic_DNA"/>
</dbReference>
<feature type="domain" description="OmpA-like" evidence="12">
    <location>
        <begin position="237"/>
        <end position="354"/>
    </location>
</feature>
<evidence type="ECO:0000313" key="13">
    <source>
        <dbReference type="EMBL" id="TFU01020.1"/>
    </source>
</evidence>
<evidence type="ECO:0000256" key="1">
    <source>
        <dbReference type="ARBA" id="ARBA00004571"/>
    </source>
</evidence>
<evidence type="ECO:0000259" key="12">
    <source>
        <dbReference type="PROSITE" id="PS51123"/>
    </source>
</evidence>
<dbReference type="CDD" id="cd07185">
    <property type="entry name" value="OmpA_C-like"/>
    <property type="match status" value="1"/>
</dbReference>
<evidence type="ECO:0000256" key="7">
    <source>
        <dbReference type="ARBA" id="ARBA00023114"/>
    </source>
</evidence>
<dbReference type="Pfam" id="PF00691">
    <property type="entry name" value="OmpA"/>
    <property type="match status" value="1"/>
</dbReference>
<proteinExistence type="predicted"/>
<keyword evidence="7" id="KW-0626">Porin</keyword>
<keyword evidence="14" id="KW-1185">Reference proteome</keyword>
<keyword evidence="2" id="KW-0813">Transport</keyword>
<comment type="caution">
    <text evidence="13">The sequence shown here is derived from an EMBL/GenBank/DDBJ whole genome shotgun (WGS) entry which is preliminary data.</text>
</comment>
<feature type="signal peptide" evidence="11">
    <location>
        <begin position="1"/>
        <end position="32"/>
    </location>
</feature>
<feature type="chain" id="PRO_5021438268" evidence="11">
    <location>
        <begin position="33"/>
        <end position="365"/>
    </location>
</feature>
<evidence type="ECO:0000256" key="3">
    <source>
        <dbReference type="ARBA" id="ARBA00022452"/>
    </source>
</evidence>
<evidence type="ECO:0000256" key="11">
    <source>
        <dbReference type="SAM" id="SignalP"/>
    </source>
</evidence>
<dbReference type="Proteomes" id="UP000297737">
    <property type="component" value="Unassembled WGS sequence"/>
</dbReference>
<organism evidence="13 14">
    <name type="scientific">Glacieibacterium arshaanense</name>
    <dbReference type="NCBI Taxonomy" id="2511025"/>
    <lineage>
        <taxon>Bacteria</taxon>
        <taxon>Pseudomonadati</taxon>
        <taxon>Pseudomonadota</taxon>
        <taxon>Alphaproteobacteria</taxon>
        <taxon>Sphingomonadales</taxon>
        <taxon>Sphingosinicellaceae</taxon>
        <taxon>Glacieibacterium</taxon>
    </lineage>
</organism>
<protein>
    <submittedName>
        <fullName evidence="13">OmpA family protein</fullName>
    </submittedName>
</protein>
<keyword evidence="6" id="KW-0406">Ion transport</keyword>
<sequence>MTPDYPEKGKNLKHILLCAVLLAGTASVSAQAYEFDGFRVEGQGGWDNLKFDGVGQGFNTKVDDKGWVYGAEGGYDMRLSDSMILGVFGNYNWSTVKATGFDGLGGVTTADAKHEWSAMGRLGFKITPSTLLYVAGGYAKTKVDYNYTPVASLVSFDSSQSYGGVRGAVGLEQGLGSHVYAKVEYRYTNYQDGLSRNQVVGGIGVRFGQYSPPPEAAAPPPPPPAPMAEAAPLPPCPPAAVTPGPFLVFFDFDKSLITPEASAILDRAAEQFAATGQVSVALTGNTDTSGSADYNMALSQRRADAVRNYMVGKGVPGGAASATGVGETNLLVQTADGVREPQNRRVEIVFGGVAATMPATPCTPQ</sequence>
<dbReference type="InterPro" id="IPR036737">
    <property type="entry name" value="OmpA-like_sf"/>
</dbReference>